<sequence length="64" mass="6970">MKKMNKKVVIATSVSVASMLLNAACGYGPPVEVEEEYSNSNYEISVEQDTTQDGINNQGNTNEQ</sequence>
<evidence type="ECO:0008006" key="4">
    <source>
        <dbReference type="Google" id="ProtNLM"/>
    </source>
</evidence>
<protein>
    <recommendedName>
        <fullName evidence="4">Lipoprotein</fullName>
    </recommendedName>
</protein>
<reference evidence="3" key="1">
    <citation type="submission" date="2016-10" db="EMBL/GenBank/DDBJ databases">
        <title>The complete genome sequence of the rumen bacterium Butyrivibrio hungatei MB2003.</title>
        <authorList>
            <person name="Palevich N."/>
            <person name="Kelly W.J."/>
            <person name="Leahy S.C."/>
            <person name="Altermann E."/>
            <person name="Rakonjac J."/>
            <person name="Attwood G.T."/>
        </authorList>
    </citation>
    <scope>NUCLEOTIDE SEQUENCE [LARGE SCALE GENOMIC DNA]</scope>
    <source>
        <strain evidence="3">MB2003</strain>
    </source>
</reference>
<keyword evidence="3" id="KW-1185">Reference proteome</keyword>
<feature type="chain" id="PRO_5038480071" description="Lipoprotein" evidence="1">
    <location>
        <begin position="24"/>
        <end position="64"/>
    </location>
</feature>
<accession>A0A1D9NYU7</accession>
<dbReference type="KEGG" id="bhu:bhn_I0330"/>
<keyword evidence="1" id="KW-0732">Signal</keyword>
<dbReference type="AlphaFoldDB" id="A0A1D9NYU7"/>
<proteinExistence type="predicted"/>
<gene>
    <name evidence="2" type="ORF">bhn_I0330</name>
</gene>
<feature type="signal peptide" evidence="1">
    <location>
        <begin position="1"/>
        <end position="23"/>
    </location>
</feature>
<dbReference type="OrthoDB" id="2005749at2"/>
<evidence type="ECO:0000313" key="2">
    <source>
        <dbReference type="EMBL" id="AOZ95364.1"/>
    </source>
</evidence>
<organism evidence="2 3">
    <name type="scientific">Butyrivibrio hungatei</name>
    <dbReference type="NCBI Taxonomy" id="185008"/>
    <lineage>
        <taxon>Bacteria</taxon>
        <taxon>Bacillati</taxon>
        <taxon>Bacillota</taxon>
        <taxon>Clostridia</taxon>
        <taxon>Lachnospirales</taxon>
        <taxon>Lachnospiraceae</taxon>
        <taxon>Butyrivibrio</taxon>
    </lineage>
</organism>
<dbReference type="EMBL" id="CP017831">
    <property type="protein sequence ID" value="AOZ95364.1"/>
    <property type="molecule type" value="Genomic_DNA"/>
</dbReference>
<name>A0A1D9NYU7_9FIRM</name>
<dbReference type="Proteomes" id="UP000179284">
    <property type="component" value="Chromosome I"/>
</dbReference>
<evidence type="ECO:0000313" key="3">
    <source>
        <dbReference type="Proteomes" id="UP000179284"/>
    </source>
</evidence>
<dbReference type="RefSeq" id="WP_071175148.1">
    <property type="nucleotide sequence ID" value="NZ_CP017831.1"/>
</dbReference>
<evidence type="ECO:0000256" key="1">
    <source>
        <dbReference type="SAM" id="SignalP"/>
    </source>
</evidence>